<dbReference type="AlphaFoldDB" id="A0A235H938"/>
<gene>
    <name evidence="2" type="ORF">CHT98_22650</name>
</gene>
<name>A0A235H938_AZOBR</name>
<evidence type="ECO:0000313" key="3">
    <source>
        <dbReference type="Proteomes" id="UP000215367"/>
    </source>
</evidence>
<keyword evidence="2" id="KW-0614">Plasmid</keyword>
<dbReference type="EMBL" id="NOWT01000026">
    <property type="protein sequence ID" value="OYD82003.1"/>
    <property type="molecule type" value="Genomic_DNA"/>
</dbReference>
<comment type="caution">
    <text evidence="2">The sequence shown here is derived from an EMBL/GenBank/DDBJ whole genome shotgun (WGS) entry which is preliminary data.</text>
</comment>
<reference evidence="2 3" key="1">
    <citation type="submission" date="2017-07" db="EMBL/GenBank/DDBJ databases">
        <title>Whole genome sequence of Azospirillum brasilense 2A1, a potential biofertilizer strain.</title>
        <authorList>
            <person name="Fontana C.A."/>
            <person name="Toffoli L.M."/>
            <person name="Salazar S.M."/>
            <person name="Puglisi E."/>
            <person name="Pedraza R."/>
            <person name="Bassi D."/>
            <person name="Cocconcelli P.S."/>
        </authorList>
    </citation>
    <scope>NUCLEOTIDE SEQUENCE [LARGE SCALE GENOMIC DNA]</scope>
    <source>
        <strain evidence="2 3">2A1</strain>
        <plasmid evidence="2">unnamed</plasmid>
    </source>
</reference>
<protein>
    <submittedName>
        <fullName evidence="2">Uncharacterized protein</fullName>
    </submittedName>
</protein>
<geneLocation type="plasmid" evidence="2">
    <name>unnamed</name>
</geneLocation>
<dbReference type="Proteomes" id="UP000215367">
    <property type="component" value="Unassembled WGS sequence"/>
</dbReference>
<feature type="region of interest" description="Disordered" evidence="1">
    <location>
        <begin position="1"/>
        <end position="20"/>
    </location>
</feature>
<accession>A0A235H938</accession>
<organism evidence="2 3">
    <name type="scientific">Azospirillum brasilense</name>
    <dbReference type="NCBI Taxonomy" id="192"/>
    <lineage>
        <taxon>Bacteria</taxon>
        <taxon>Pseudomonadati</taxon>
        <taxon>Pseudomonadota</taxon>
        <taxon>Alphaproteobacteria</taxon>
        <taxon>Rhodospirillales</taxon>
        <taxon>Azospirillaceae</taxon>
        <taxon>Azospirillum</taxon>
    </lineage>
</organism>
<sequence length="107" mass="11294">MFTSPRSGESSRSANWTGRSSSSAFSLSVLWSSMHPVSPAPPLAVTVMIPDTPRMFHDAGANVAILPKDSSPAGNDAVTVRTNVAVLPVSPDAVPRWRFSLPKASAF</sequence>
<feature type="compositionally biased region" description="Polar residues" evidence="1">
    <location>
        <begin position="1"/>
        <end position="19"/>
    </location>
</feature>
<evidence type="ECO:0000313" key="2">
    <source>
        <dbReference type="EMBL" id="OYD82003.1"/>
    </source>
</evidence>
<proteinExistence type="predicted"/>
<evidence type="ECO:0000256" key="1">
    <source>
        <dbReference type="SAM" id="MobiDB-lite"/>
    </source>
</evidence>